<evidence type="ECO:0008006" key="3">
    <source>
        <dbReference type="Google" id="ProtNLM"/>
    </source>
</evidence>
<name>J1I967_9BACT</name>
<accession>J1I967</accession>
<gene>
    <name evidence="1" type="ORF">SapgrDRAFT_3367</name>
</gene>
<dbReference type="HOGENOM" id="CLU_2901689_0_0_10"/>
<evidence type="ECO:0000313" key="1">
    <source>
        <dbReference type="EMBL" id="EJF55008.1"/>
    </source>
</evidence>
<evidence type="ECO:0000313" key="2">
    <source>
        <dbReference type="Proteomes" id="UP000005113"/>
    </source>
</evidence>
<dbReference type="EMBL" id="JH719942">
    <property type="protein sequence ID" value="EJF55008.1"/>
    <property type="molecule type" value="Genomic_DNA"/>
</dbReference>
<dbReference type="RefSeq" id="WP_002661003.1">
    <property type="nucleotide sequence ID" value="NZ_JH719942.1"/>
</dbReference>
<dbReference type="AlphaFoldDB" id="J1I967"/>
<protein>
    <recommendedName>
        <fullName evidence="3">Tetratricopeptide repeat protein</fullName>
    </recommendedName>
</protein>
<proteinExistence type="predicted"/>
<organism evidence="1 2">
    <name type="scientific">Saprospira grandis DSM 2844</name>
    <dbReference type="NCBI Taxonomy" id="694433"/>
    <lineage>
        <taxon>Bacteria</taxon>
        <taxon>Pseudomonadati</taxon>
        <taxon>Bacteroidota</taxon>
        <taxon>Saprospiria</taxon>
        <taxon>Saprospirales</taxon>
        <taxon>Saprospiraceae</taxon>
        <taxon>Saprospira</taxon>
    </lineage>
</organism>
<reference evidence="2" key="1">
    <citation type="journal article" date="2012" name="Stand. Genomic Sci.">
        <title>Permanent draft genome sequence of the gliding predator Saprospira grandis strain Sa g1 (= HR1).</title>
        <authorList>
            <person name="Mavromatis K."/>
            <person name="Chertkov O."/>
            <person name="Lapidus A."/>
            <person name="Nolan M."/>
            <person name="Lucas S."/>
            <person name="Tice H."/>
            <person name="Del Rio T.G."/>
            <person name="Cheng J.F."/>
            <person name="Han C."/>
            <person name="Tapia R."/>
            <person name="Bruce D."/>
            <person name="Goodwin L.A."/>
            <person name="Pitluck S."/>
            <person name="Huntemann M."/>
            <person name="Liolios K."/>
            <person name="Pagani I."/>
            <person name="Ivanova N."/>
            <person name="Mikhailova N."/>
            <person name="Pati A."/>
            <person name="Chen A."/>
            <person name="Palaniappan K."/>
            <person name="Land M."/>
            <person name="Brambilla E.M."/>
            <person name="Rohde M."/>
            <person name="Spring S."/>
            <person name="Goker M."/>
            <person name="Detter J.C."/>
            <person name="Bristow J."/>
            <person name="Eisen J.A."/>
            <person name="Markowitz V."/>
            <person name="Hugenholtz P."/>
            <person name="Kyrpides N.C."/>
            <person name="Klenk H.P."/>
            <person name="Woyke T."/>
        </authorList>
    </citation>
    <scope>NUCLEOTIDE SEQUENCE [LARGE SCALE GENOMIC DNA]</scope>
    <source>
        <strain evidence="2">DSM 2844</strain>
    </source>
</reference>
<sequence length="62" mass="7249">MRYPIFVLLLFFGLPLWAQSLKAYEKAAQAALDGADYYNAIYYYEAVLQSKPQADIYWTEFV</sequence>
<dbReference type="Proteomes" id="UP000005113">
    <property type="component" value="Unassembled WGS sequence"/>
</dbReference>